<dbReference type="Gene3D" id="2.40.50.1020">
    <property type="entry name" value="LytTr DNA-binding domain"/>
    <property type="match status" value="1"/>
</dbReference>
<dbReference type="InterPro" id="IPR046947">
    <property type="entry name" value="LytR-like"/>
</dbReference>
<dbReference type="PANTHER" id="PTHR37299">
    <property type="entry name" value="TRANSCRIPTIONAL REGULATOR-RELATED"/>
    <property type="match status" value="1"/>
</dbReference>
<dbReference type="Pfam" id="PF00072">
    <property type="entry name" value="Response_reg"/>
    <property type="match status" value="1"/>
</dbReference>
<feature type="domain" description="HTH LytTR-type" evidence="3">
    <location>
        <begin position="131"/>
        <end position="234"/>
    </location>
</feature>
<reference evidence="4" key="1">
    <citation type="submission" date="2021-08" db="EMBL/GenBank/DDBJ databases">
        <title>Flavobacterium sp. strain CC-SYL302.</title>
        <authorList>
            <person name="Lin S.-Y."/>
            <person name="Lee T.-H."/>
            <person name="Young C.-C."/>
        </authorList>
    </citation>
    <scope>NUCLEOTIDE SEQUENCE</scope>
    <source>
        <strain evidence="4">CC-SYL302</strain>
    </source>
</reference>
<dbReference type="InterPro" id="IPR001789">
    <property type="entry name" value="Sig_transdc_resp-reg_receiver"/>
</dbReference>
<keyword evidence="1" id="KW-0597">Phosphoprotein</keyword>
<dbReference type="PANTHER" id="PTHR37299:SF1">
    <property type="entry name" value="STAGE 0 SPORULATION PROTEIN A HOMOLOG"/>
    <property type="match status" value="1"/>
</dbReference>
<evidence type="ECO:0000256" key="1">
    <source>
        <dbReference type="PROSITE-ProRule" id="PRU00169"/>
    </source>
</evidence>
<sequence>MKKLVILVVEDEKLVRELLISYIREILGDMQVDIITSSTFSLAKQLIQTNQPELVFLDIRLQDANSFEQIEELNIKDFKLVFTTAYSEHMADSINNLGCFGYLLKPMSLQSVKTIFDRFFAERALPEYKKITLKIANKQVLVSENEIIYCQADNNYCNMFFKGEKQLFTKTLKEFEKTLSPDLFVRAHRSYLVNKNYIKSFDAANNKILVEVDDVAPIEIPVSESHRKKVSELF</sequence>
<dbReference type="GO" id="GO:0003677">
    <property type="term" value="F:DNA binding"/>
    <property type="evidence" value="ECO:0007669"/>
    <property type="project" value="UniProtKB-KW"/>
</dbReference>
<name>A0ABY6M3D1_9FLAO</name>
<dbReference type="Pfam" id="PF04397">
    <property type="entry name" value="LytTR"/>
    <property type="match status" value="1"/>
</dbReference>
<feature type="domain" description="Response regulatory" evidence="2">
    <location>
        <begin position="5"/>
        <end position="120"/>
    </location>
</feature>
<evidence type="ECO:0000259" key="2">
    <source>
        <dbReference type="PROSITE" id="PS50110"/>
    </source>
</evidence>
<feature type="modified residue" description="4-aspartylphosphate" evidence="1">
    <location>
        <position position="58"/>
    </location>
</feature>
<dbReference type="SMART" id="SM00448">
    <property type="entry name" value="REC"/>
    <property type="match status" value="1"/>
</dbReference>
<dbReference type="SMART" id="SM00850">
    <property type="entry name" value="LytTR"/>
    <property type="match status" value="1"/>
</dbReference>
<keyword evidence="5" id="KW-1185">Reference proteome</keyword>
<dbReference type="EMBL" id="CP081495">
    <property type="protein sequence ID" value="UYW01716.1"/>
    <property type="molecule type" value="Genomic_DNA"/>
</dbReference>
<evidence type="ECO:0000259" key="3">
    <source>
        <dbReference type="PROSITE" id="PS50930"/>
    </source>
</evidence>
<evidence type="ECO:0000313" key="4">
    <source>
        <dbReference type="EMBL" id="UYW01716.1"/>
    </source>
</evidence>
<evidence type="ECO:0000313" key="5">
    <source>
        <dbReference type="Proteomes" id="UP001163328"/>
    </source>
</evidence>
<organism evidence="4 5">
    <name type="scientific">Flavobacterium agricola</name>
    <dbReference type="NCBI Taxonomy" id="2870839"/>
    <lineage>
        <taxon>Bacteria</taxon>
        <taxon>Pseudomonadati</taxon>
        <taxon>Bacteroidota</taxon>
        <taxon>Flavobacteriia</taxon>
        <taxon>Flavobacteriales</taxon>
        <taxon>Flavobacteriaceae</taxon>
        <taxon>Flavobacterium</taxon>
    </lineage>
</organism>
<dbReference type="Proteomes" id="UP001163328">
    <property type="component" value="Chromosome"/>
</dbReference>
<gene>
    <name evidence="4" type="ORF">K5I29_01975</name>
</gene>
<dbReference type="PROSITE" id="PS50110">
    <property type="entry name" value="RESPONSE_REGULATORY"/>
    <property type="match status" value="1"/>
</dbReference>
<dbReference type="InterPro" id="IPR007492">
    <property type="entry name" value="LytTR_DNA-bd_dom"/>
</dbReference>
<dbReference type="SUPFAM" id="SSF52172">
    <property type="entry name" value="CheY-like"/>
    <property type="match status" value="1"/>
</dbReference>
<dbReference type="InterPro" id="IPR011006">
    <property type="entry name" value="CheY-like_superfamily"/>
</dbReference>
<dbReference type="PROSITE" id="PS50930">
    <property type="entry name" value="HTH_LYTTR"/>
    <property type="match status" value="1"/>
</dbReference>
<dbReference type="Gene3D" id="3.40.50.2300">
    <property type="match status" value="1"/>
</dbReference>
<keyword evidence="4" id="KW-0238">DNA-binding</keyword>
<proteinExistence type="predicted"/>
<protein>
    <submittedName>
        <fullName evidence="4">LytTR family DNA-binding domain-containing protein</fullName>
    </submittedName>
</protein>
<dbReference type="RefSeq" id="WP_264434189.1">
    <property type="nucleotide sequence ID" value="NZ_CP081495.1"/>
</dbReference>
<accession>A0ABY6M3D1</accession>